<name>A0A9D4HG73_DREPO</name>
<protein>
    <submittedName>
        <fullName evidence="2">Uncharacterized protein</fullName>
    </submittedName>
</protein>
<accession>A0A9D4HG73</accession>
<dbReference type="EMBL" id="JAIWYP010000004">
    <property type="protein sequence ID" value="KAH3831662.1"/>
    <property type="molecule type" value="Genomic_DNA"/>
</dbReference>
<organism evidence="2 3">
    <name type="scientific">Dreissena polymorpha</name>
    <name type="common">Zebra mussel</name>
    <name type="synonym">Mytilus polymorpha</name>
    <dbReference type="NCBI Taxonomy" id="45954"/>
    <lineage>
        <taxon>Eukaryota</taxon>
        <taxon>Metazoa</taxon>
        <taxon>Spiralia</taxon>
        <taxon>Lophotrochozoa</taxon>
        <taxon>Mollusca</taxon>
        <taxon>Bivalvia</taxon>
        <taxon>Autobranchia</taxon>
        <taxon>Heteroconchia</taxon>
        <taxon>Euheterodonta</taxon>
        <taxon>Imparidentia</taxon>
        <taxon>Neoheterodontei</taxon>
        <taxon>Myida</taxon>
        <taxon>Dreissenoidea</taxon>
        <taxon>Dreissenidae</taxon>
        <taxon>Dreissena</taxon>
    </lineage>
</organism>
<comment type="caution">
    <text evidence="2">The sequence shown here is derived from an EMBL/GenBank/DDBJ whole genome shotgun (WGS) entry which is preliminary data.</text>
</comment>
<gene>
    <name evidence="2" type="ORF">DPMN_104932</name>
</gene>
<evidence type="ECO:0000313" key="2">
    <source>
        <dbReference type="EMBL" id="KAH3831662.1"/>
    </source>
</evidence>
<feature type="compositionally biased region" description="Basic and acidic residues" evidence="1">
    <location>
        <begin position="15"/>
        <end position="24"/>
    </location>
</feature>
<proteinExistence type="predicted"/>
<dbReference type="AlphaFoldDB" id="A0A9D4HG73"/>
<dbReference type="Proteomes" id="UP000828390">
    <property type="component" value="Unassembled WGS sequence"/>
</dbReference>
<evidence type="ECO:0000256" key="1">
    <source>
        <dbReference type="SAM" id="MobiDB-lite"/>
    </source>
</evidence>
<feature type="compositionally biased region" description="Basic residues" evidence="1">
    <location>
        <begin position="1"/>
        <end position="14"/>
    </location>
</feature>
<keyword evidence="3" id="KW-1185">Reference proteome</keyword>
<reference evidence="2" key="2">
    <citation type="submission" date="2020-11" db="EMBL/GenBank/DDBJ databases">
        <authorList>
            <person name="McCartney M.A."/>
            <person name="Auch B."/>
            <person name="Kono T."/>
            <person name="Mallez S."/>
            <person name="Becker A."/>
            <person name="Gohl D.M."/>
            <person name="Silverstein K.A.T."/>
            <person name="Koren S."/>
            <person name="Bechman K.B."/>
            <person name="Herman A."/>
            <person name="Abrahante J.E."/>
            <person name="Garbe J."/>
        </authorList>
    </citation>
    <scope>NUCLEOTIDE SEQUENCE</scope>
    <source>
        <strain evidence="2">Duluth1</strain>
        <tissue evidence="2">Whole animal</tissue>
    </source>
</reference>
<evidence type="ECO:0000313" key="3">
    <source>
        <dbReference type="Proteomes" id="UP000828390"/>
    </source>
</evidence>
<feature type="region of interest" description="Disordered" evidence="1">
    <location>
        <begin position="1"/>
        <end position="34"/>
    </location>
</feature>
<reference evidence="2" key="1">
    <citation type="journal article" date="2019" name="bioRxiv">
        <title>The Genome of the Zebra Mussel, Dreissena polymorpha: A Resource for Invasive Species Research.</title>
        <authorList>
            <person name="McCartney M.A."/>
            <person name="Auch B."/>
            <person name="Kono T."/>
            <person name="Mallez S."/>
            <person name="Zhang Y."/>
            <person name="Obille A."/>
            <person name="Becker A."/>
            <person name="Abrahante J.E."/>
            <person name="Garbe J."/>
            <person name="Badalamenti J.P."/>
            <person name="Herman A."/>
            <person name="Mangelson H."/>
            <person name="Liachko I."/>
            <person name="Sullivan S."/>
            <person name="Sone E.D."/>
            <person name="Koren S."/>
            <person name="Silverstein K.A.T."/>
            <person name="Beckman K.B."/>
            <person name="Gohl D.M."/>
        </authorList>
    </citation>
    <scope>NUCLEOTIDE SEQUENCE</scope>
    <source>
        <strain evidence="2">Duluth1</strain>
        <tissue evidence="2">Whole animal</tissue>
    </source>
</reference>
<sequence>MTGRNRREKKKRRKSDSDSSENKRTHIKKTPEGLNSISQVLSEASAVLHDEGINVSISNLFEQLDNVSDTYHDPVITMAGRSSHDEPTNSDIVAMLGRIDLKLKNMDKSLKCIESLEKKSG</sequence>